<dbReference type="EMBL" id="UYRU01065773">
    <property type="protein sequence ID" value="VDN16415.1"/>
    <property type="molecule type" value="Genomic_DNA"/>
</dbReference>
<dbReference type="OrthoDB" id="6273170at2759"/>
<protein>
    <submittedName>
        <fullName evidence="1">Uncharacterized protein</fullName>
    </submittedName>
</protein>
<evidence type="ECO:0000313" key="2">
    <source>
        <dbReference type="Proteomes" id="UP000281553"/>
    </source>
</evidence>
<name>A0A3P7LHN9_DIBLA</name>
<proteinExistence type="predicted"/>
<accession>A0A3P7LHN9</accession>
<keyword evidence="2" id="KW-1185">Reference proteome</keyword>
<dbReference type="Proteomes" id="UP000281553">
    <property type="component" value="Unassembled WGS sequence"/>
</dbReference>
<evidence type="ECO:0000313" key="1">
    <source>
        <dbReference type="EMBL" id="VDN16415.1"/>
    </source>
</evidence>
<sequence length="55" mass="6200">METKIADRRLEWQLMSKKAQGWLASTLKSNISVDELIKEATSVLEATLNAVKPQK</sequence>
<organism evidence="1 2">
    <name type="scientific">Dibothriocephalus latus</name>
    <name type="common">Fish tapeworm</name>
    <name type="synonym">Diphyllobothrium latum</name>
    <dbReference type="NCBI Taxonomy" id="60516"/>
    <lineage>
        <taxon>Eukaryota</taxon>
        <taxon>Metazoa</taxon>
        <taxon>Spiralia</taxon>
        <taxon>Lophotrochozoa</taxon>
        <taxon>Platyhelminthes</taxon>
        <taxon>Cestoda</taxon>
        <taxon>Eucestoda</taxon>
        <taxon>Diphyllobothriidea</taxon>
        <taxon>Diphyllobothriidae</taxon>
        <taxon>Dibothriocephalus</taxon>
    </lineage>
</organism>
<reference evidence="1 2" key="1">
    <citation type="submission" date="2018-11" db="EMBL/GenBank/DDBJ databases">
        <authorList>
            <consortium name="Pathogen Informatics"/>
        </authorList>
    </citation>
    <scope>NUCLEOTIDE SEQUENCE [LARGE SCALE GENOMIC DNA]</scope>
</reference>
<dbReference type="AlphaFoldDB" id="A0A3P7LHN9"/>
<gene>
    <name evidence="1" type="ORF">DILT_LOCUS12246</name>
</gene>